<feature type="region of interest" description="Disordered" evidence="2">
    <location>
        <begin position="1"/>
        <end position="41"/>
    </location>
</feature>
<feature type="compositionally biased region" description="Low complexity" evidence="2">
    <location>
        <begin position="276"/>
        <end position="295"/>
    </location>
</feature>
<feature type="compositionally biased region" description="Low complexity" evidence="2">
    <location>
        <begin position="1"/>
        <end position="10"/>
    </location>
</feature>
<dbReference type="EMBL" id="RRYP01021833">
    <property type="protein sequence ID" value="TNV72566.1"/>
    <property type="molecule type" value="Genomic_DNA"/>
</dbReference>
<comment type="caution">
    <text evidence="3">The sequence shown here is derived from an EMBL/GenBank/DDBJ whole genome shotgun (WGS) entry which is preliminary data.</text>
</comment>
<feature type="compositionally biased region" description="Polar residues" evidence="2">
    <location>
        <begin position="142"/>
        <end position="157"/>
    </location>
</feature>
<organism evidence="3 4">
    <name type="scientific">Halteria grandinella</name>
    <dbReference type="NCBI Taxonomy" id="5974"/>
    <lineage>
        <taxon>Eukaryota</taxon>
        <taxon>Sar</taxon>
        <taxon>Alveolata</taxon>
        <taxon>Ciliophora</taxon>
        <taxon>Intramacronucleata</taxon>
        <taxon>Spirotrichea</taxon>
        <taxon>Stichotrichia</taxon>
        <taxon>Sporadotrichida</taxon>
        <taxon>Halteriidae</taxon>
        <taxon>Halteria</taxon>
    </lineage>
</organism>
<feature type="region of interest" description="Disordered" evidence="2">
    <location>
        <begin position="265"/>
        <end position="295"/>
    </location>
</feature>
<keyword evidence="1" id="KW-0175">Coiled coil</keyword>
<sequence length="324" mass="35624">MYNSTQGGLQLPPPSGSGAGEKRYNSGAYNQGGGGNLYSPQNFGGVQNYHSHKTVNFVRNDFNSSTLSAAGTQAIVGSQFPQQKMVNGYQQQFMDNSNTQSLPQIGQNSSVAANTLTVNQINQSILNMIKQRNQQAQEQQLLMGSSPSNTGNSNASYYSKPFGNNSTNSSTTGASNNNNLYAQQQAGMQVPQKSVTQYFTKQLMGGGNVGFKPQNAILQQLQQLQQAQQQQQQEDELLMLLQQQQQQQQLQQQHTQKRFHNMTLAQKDKQPSMAMSSSHPLISNSLNNNSNTFDNQSVQNLTQSYDAASGQQLFLNQSNFNQQS</sequence>
<gene>
    <name evidence="3" type="ORF">FGO68_gene12593</name>
</gene>
<evidence type="ECO:0000313" key="4">
    <source>
        <dbReference type="Proteomes" id="UP000785679"/>
    </source>
</evidence>
<proteinExistence type="predicted"/>
<protein>
    <submittedName>
        <fullName evidence="3">Uncharacterized protein</fullName>
    </submittedName>
</protein>
<dbReference type="Proteomes" id="UP000785679">
    <property type="component" value="Unassembled WGS sequence"/>
</dbReference>
<feature type="coiled-coil region" evidence="1">
    <location>
        <begin position="214"/>
        <end position="247"/>
    </location>
</feature>
<feature type="region of interest" description="Disordered" evidence="2">
    <location>
        <begin position="137"/>
        <end position="178"/>
    </location>
</feature>
<feature type="compositionally biased region" description="Low complexity" evidence="2">
    <location>
        <begin position="163"/>
        <end position="178"/>
    </location>
</feature>
<accession>A0A8J8ND64</accession>
<evidence type="ECO:0000313" key="3">
    <source>
        <dbReference type="EMBL" id="TNV72566.1"/>
    </source>
</evidence>
<keyword evidence="4" id="KW-1185">Reference proteome</keyword>
<reference evidence="3" key="1">
    <citation type="submission" date="2019-06" db="EMBL/GenBank/DDBJ databases">
        <authorList>
            <person name="Zheng W."/>
        </authorList>
    </citation>
    <scope>NUCLEOTIDE SEQUENCE</scope>
    <source>
        <strain evidence="3">QDHG01</strain>
    </source>
</reference>
<evidence type="ECO:0000256" key="1">
    <source>
        <dbReference type="SAM" id="Coils"/>
    </source>
</evidence>
<evidence type="ECO:0000256" key="2">
    <source>
        <dbReference type="SAM" id="MobiDB-lite"/>
    </source>
</evidence>
<dbReference type="AlphaFoldDB" id="A0A8J8ND64"/>
<name>A0A8J8ND64_HALGN</name>